<keyword evidence="3" id="KW-1185">Reference proteome</keyword>
<sequence>MNVFDKTGKMALGSRMRILTAKMTDDAAKIYEMYNVKGFIPKWFPVYFLLSEEGEKTITEIAEEIGHSQPSVTKIVKEMTVAGLIDNSIQSVDKRRNVVALSEKGTELSKKIKIQCEDIDNAVGLMLNEASHNLWEAIKEWEHILEKKSLFKRVQDQKKLRESKDVEIVEYEEKYQNAFKSLNEEWISTYFEMEEADYKALDNPKEYILDKGGKILIALYNNEPVGVCALIKMNDPNYDYEMAKMAVSPKAQGKNIGWLLGKAIAEQAKKLGAKNLYLESNTILKPAINLYYKLGFEKVVGHATPYKRCNIQMELKLNEK</sequence>
<organism evidence="2 3">
    <name type="scientific">Chryseobacterium ginsengisoli</name>
    <dbReference type="NCBI Taxonomy" id="363853"/>
    <lineage>
        <taxon>Bacteria</taxon>
        <taxon>Pseudomonadati</taxon>
        <taxon>Bacteroidota</taxon>
        <taxon>Flavobacteriia</taxon>
        <taxon>Flavobacteriales</taxon>
        <taxon>Weeksellaceae</taxon>
        <taxon>Chryseobacterium group</taxon>
        <taxon>Chryseobacterium</taxon>
    </lineage>
</organism>
<dbReference type="InterPro" id="IPR016181">
    <property type="entry name" value="Acyl_CoA_acyltransferase"/>
</dbReference>
<dbReference type="InterPro" id="IPR000835">
    <property type="entry name" value="HTH_MarR-typ"/>
</dbReference>
<name>A0ABP9LW87_9FLAO</name>
<dbReference type="Pfam" id="PF12802">
    <property type="entry name" value="MarR_2"/>
    <property type="match status" value="1"/>
</dbReference>
<dbReference type="PANTHER" id="PTHR43305:SF1">
    <property type="entry name" value="FAMILY N-ACETYLTRANSFERASE, PUTATIVE (AFU_ORTHOLOGUE AFUA_2G01380)-RELATED"/>
    <property type="match status" value="1"/>
</dbReference>
<reference evidence="3" key="1">
    <citation type="journal article" date="2019" name="Int. J. Syst. Evol. Microbiol.">
        <title>The Global Catalogue of Microorganisms (GCM) 10K type strain sequencing project: providing services to taxonomists for standard genome sequencing and annotation.</title>
        <authorList>
            <consortium name="The Broad Institute Genomics Platform"/>
            <consortium name="The Broad Institute Genome Sequencing Center for Infectious Disease"/>
            <person name="Wu L."/>
            <person name="Ma J."/>
        </authorList>
    </citation>
    <scope>NUCLEOTIDE SEQUENCE [LARGE SCALE GENOMIC DNA]</scope>
    <source>
        <strain evidence="3">JCM 18019</strain>
    </source>
</reference>
<protein>
    <submittedName>
        <fullName evidence="2">GNAT family N-acetyltransferase</fullName>
    </submittedName>
</protein>
<dbReference type="InterPro" id="IPR036388">
    <property type="entry name" value="WH-like_DNA-bd_sf"/>
</dbReference>
<dbReference type="SUPFAM" id="SSF46785">
    <property type="entry name" value="Winged helix' DNA-binding domain"/>
    <property type="match status" value="1"/>
</dbReference>
<dbReference type="PROSITE" id="PS51186">
    <property type="entry name" value="GNAT"/>
    <property type="match status" value="1"/>
</dbReference>
<feature type="domain" description="N-acetyltransferase" evidence="1">
    <location>
        <begin position="177"/>
        <end position="318"/>
    </location>
</feature>
<accession>A0ABP9LW87</accession>
<proteinExistence type="predicted"/>
<comment type="caution">
    <text evidence="2">The sequence shown here is derived from an EMBL/GenBank/DDBJ whole genome shotgun (WGS) entry which is preliminary data.</text>
</comment>
<dbReference type="InterPro" id="IPR052777">
    <property type="entry name" value="Acetyltransferase_Enz"/>
</dbReference>
<evidence type="ECO:0000313" key="2">
    <source>
        <dbReference type="EMBL" id="GAA5086723.1"/>
    </source>
</evidence>
<dbReference type="Proteomes" id="UP001500353">
    <property type="component" value="Unassembled WGS sequence"/>
</dbReference>
<dbReference type="SUPFAM" id="SSF55729">
    <property type="entry name" value="Acyl-CoA N-acyltransferases (Nat)"/>
    <property type="match status" value="1"/>
</dbReference>
<dbReference type="PANTHER" id="PTHR43305">
    <property type="entry name" value="FAMILY N-ACETYLTRANSFERASE, PUTATIVE (AFU_ORTHOLOGUE AFUA_2G01380)-RELATED"/>
    <property type="match status" value="1"/>
</dbReference>
<dbReference type="Pfam" id="PF00583">
    <property type="entry name" value="Acetyltransf_1"/>
    <property type="match status" value="1"/>
</dbReference>
<dbReference type="InterPro" id="IPR036390">
    <property type="entry name" value="WH_DNA-bd_sf"/>
</dbReference>
<dbReference type="Gene3D" id="1.10.10.10">
    <property type="entry name" value="Winged helix-like DNA-binding domain superfamily/Winged helix DNA-binding domain"/>
    <property type="match status" value="1"/>
</dbReference>
<gene>
    <name evidence="2" type="ORF">GCM10023210_08890</name>
</gene>
<dbReference type="EMBL" id="BAABHX010000001">
    <property type="protein sequence ID" value="GAA5086723.1"/>
    <property type="molecule type" value="Genomic_DNA"/>
</dbReference>
<dbReference type="RefSeq" id="WP_345200570.1">
    <property type="nucleotide sequence ID" value="NZ_BAABHX010000001.1"/>
</dbReference>
<dbReference type="InterPro" id="IPR011991">
    <property type="entry name" value="ArsR-like_HTH"/>
</dbReference>
<evidence type="ECO:0000259" key="1">
    <source>
        <dbReference type="PROSITE" id="PS51186"/>
    </source>
</evidence>
<dbReference type="InterPro" id="IPR000182">
    <property type="entry name" value="GNAT_dom"/>
</dbReference>
<dbReference type="Gene3D" id="3.40.630.30">
    <property type="match status" value="1"/>
</dbReference>
<dbReference type="CDD" id="cd04301">
    <property type="entry name" value="NAT_SF"/>
    <property type="match status" value="1"/>
</dbReference>
<dbReference type="CDD" id="cd00090">
    <property type="entry name" value="HTH_ARSR"/>
    <property type="match status" value="1"/>
</dbReference>
<evidence type="ECO:0000313" key="3">
    <source>
        <dbReference type="Proteomes" id="UP001500353"/>
    </source>
</evidence>